<dbReference type="Gene3D" id="2.70.70.10">
    <property type="entry name" value="Glucose Permease (Domain IIA)"/>
    <property type="match status" value="1"/>
</dbReference>
<dbReference type="PANTHER" id="PTHR21666:SF289">
    <property type="entry name" value="L-ALA--D-GLU ENDOPEPTIDASE"/>
    <property type="match status" value="1"/>
</dbReference>
<dbReference type="EMBL" id="RQZF01000005">
    <property type="protein sequence ID" value="RRC95250.1"/>
    <property type="molecule type" value="Genomic_DNA"/>
</dbReference>
<dbReference type="SUPFAM" id="SSF51261">
    <property type="entry name" value="Duplicated hybrid motif"/>
    <property type="match status" value="1"/>
</dbReference>
<accession>A0A3P1SEB7</accession>
<name>A0A3P1SEB7_9ACTO</name>
<sequence>MSTVTPPTHDEANALVPSPSKARPRSWRSLVAAVYALGLIVPLTIIPAWAEDDRDSVARAQEESANRVEQIKHDMEGIDSTLAQVYLELDSLRAQIPVAENELSQAQDRYDAANRTHQAALGQLETATAEKTRIAEEIEEAEELHDQARAAIGELAREMYRGGAPSPVMLAMSAEGSQGIAERAAAAEALARSQNTAISSALNIQERQRNQATRQQAITDRISDLEAKARSSAEEARNAQQQAEAKVIELNDLKKNADAKQTQWEAKKQEAARQLDKWQAEYDAMSAKLAKIDEENRAQQRIYSTPSGGSSGFYSPLRIPLVMTSPFGWRHHPVLGTSRFHNGTDFAANCGTPIYPSAPGVVSAVTFEEAGGNVVYVNHGLMNGSSWMSAYVHMEGTNVYPGQAVGLESVLGWVGTTGYSTGCHLHLSFMQNGADVDPMDFL</sequence>
<dbReference type="AlphaFoldDB" id="A0A3P1SEB7"/>
<evidence type="ECO:0000313" key="7">
    <source>
        <dbReference type="Proteomes" id="UP000280444"/>
    </source>
</evidence>
<gene>
    <name evidence="6" type="ORF">EII11_06340</name>
</gene>
<dbReference type="InterPro" id="IPR011055">
    <property type="entry name" value="Dup_hybrid_motif"/>
</dbReference>
<proteinExistence type="predicted"/>
<keyword evidence="2" id="KW-0175">Coiled coil</keyword>
<dbReference type="CDD" id="cd12797">
    <property type="entry name" value="M23_peptidase"/>
    <property type="match status" value="1"/>
</dbReference>
<dbReference type="Gene3D" id="6.10.250.3150">
    <property type="match status" value="1"/>
</dbReference>
<evidence type="ECO:0000256" key="1">
    <source>
        <dbReference type="ARBA" id="ARBA00022729"/>
    </source>
</evidence>
<feature type="coiled-coil region" evidence="2">
    <location>
        <begin position="82"/>
        <end position="158"/>
    </location>
</feature>
<feature type="domain" description="M23ase beta-sheet core" evidence="5">
    <location>
        <begin position="339"/>
        <end position="438"/>
    </location>
</feature>
<evidence type="ECO:0000256" key="4">
    <source>
        <dbReference type="SAM" id="Phobius"/>
    </source>
</evidence>
<feature type="coiled-coil region" evidence="2">
    <location>
        <begin position="222"/>
        <end position="295"/>
    </location>
</feature>
<dbReference type="GO" id="GO:0004222">
    <property type="term" value="F:metalloendopeptidase activity"/>
    <property type="evidence" value="ECO:0007669"/>
    <property type="project" value="TreeGrafter"/>
</dbReference>
<keyword evidence="4" id="KW-1133">Transmembrane helix</keyword>
<dbReference type="PANTHER" id="PTHR21666">
    <property type="entry name" value="PEPTIDASE-RELATED"/>
    <property type="match status" value="1"/>
</dbReference>
<comment type="caution">
    <text evidence="6">The sequence shown here is derived from an EMBL/GenBank/DDBJ whole genome shotgun (WGS) entry which is preliminary data.</text>
</comment>
<dbReference type="OrthoDB" id="1099523at2"/>
<feature type="transmembrane region" description="Helical" evidence="4">
    <location>
        <begin position="30"/>
        <end position="50"/>
    </location>
</feature>
<protein>
    <submittedName>
        <fullName evidence="6">Peptidase M23</fullName>
    </submittedName>
</protein>
<feature type="region of interest" description="Disordered" evidence="3">
    <location>
        <begin position="1"/>
        <end position="22"/>
    </location>
</feature>
<keyword evidence="7" id="KW-1185">Reference proteome</keyword>
<evidence type="ECO:0000256" key="2">
    <source>
        <dbReference type="SAM" id="Coils"/>
    </source>
</evidence>
<dbReference type="Pfam" id="PF01551">
    <property type="entry name" value="Peptidase_M23"/>
    <property type="match status" value="1"/>
</dbReference>
<organism evidence="6 7">
    <name type="scientific">Schaalia canis</name>
    <dbReference type="NCBI Taxonomy" id="100469"/>
    <lineage>
        <taxon>Bacteria</taxon>
        <taxon>Bacillati</taxon>
        <taxon>Actinomycetota</taxon>
        <taxon>Actinomycetes</taxon>
        <taxon>Actinomycetales</taxon>
        <taxon>Actinomycetaceae</taxon>
        <taxon>Schaalia</taxon>
    </lineage>
</organism>
<keyword evidence="4" id="KW-0472">Membrane</keyword>
<dbReference type="RefSeq" id="WP_124870303.1">
    <property type="nucleotide sequence ID" value="NZ_RQZF01000005.1"/>
</dbReference>
<keyword evidence="1" id="KW-0732">Signal</keyword>
<evidence type="ECO:0000259" key="5">
    <source>
        <dbReference type="Pfam" id="PF01551"/>
    </source>
</evidence>
<dbReference type="Proteomes" id="UP000280444">
    <property type="component" value="Unassembled WGS sequence"/>
</dbReference>
<dbReference type="InterPro" id="IPR016047">
    <property type="entry name" value="M23ase_b-sheet_dom"/>
</dbReference>
<reference evidence="6 7" key="1">
    <citation type="submission" date="2018-11" db="EMBL/GenBank/DDBJ databases">
        <title>Genomes From Bacteria Associated with the Canine Oral Cavity: a Test Case for Automated Genome-Based Taxonomic Assignment.</title>
        <authorList>
            <person name="Coil D.A."/>
            <person name="Jospin G."/>
            <person name="Darling A.E."/>
            <person name="Wallis C."/>
            <person name="Davis I.J."/>
            <person name="Harris S."/>
            <person name="Eisen J.A."/>
            <person name="Holcombe L.J."/>
            <person name="O'Flynn C."/>
        </authorList>
    </citation>
    <scope>NUCLEOTIDE SEQUENCE [LARGE SCALE GENOMIC DNA]</scope>
    <source>
        <strain evidence="6 7">OH770</strain>
    </source>
</reference>
<evidence type="ECO:0000256" key="3">
    <source>
        <dbReference type="SAM" id="MobiDB-lite"/>
    </source>
</evidence>
<evidence type="ECO:0000313" key="6">
    <source>
        <dbReference type="EMBL" id="RRC95250.1"/>
    </source>
</evidence>
<keyword evidence="4" id="KW-0812">Transmembrane</keyword>
<dbReference type="InterPro" id="IPR050570">
    <property type="entry name" value="Cell_wall_metabolism_enzyme"/>
</dbReference>